<evidence type="ECO:0000313" key="3">
    <source>
        <dbReference type="Proteomes" id="UP000218231"/>
    </source>
</evidence>
<organism evidence="2 3">
    <name type="scientific">Diploscapter pachys</name>
    <dbReference type="NCBI Taxonomy" id="2018661"/>
    <lineage>
        <taxon>Eukaryota</taxon>
        <taxon>Metazoa</taxon>
        <taxon>Ecdysozoa</taxon>
        <taxon>Nematoda</taxon>
        <taxon>Chromadorea</taxon>
        <taxon>Rhabditida</taxon>
        <taxon>Rhabditina</taxon>
        <taxon>Rhabditomorpha</taxon>
        <taxon>Rhabditoidea</taxon>
        <taxon>Rhabditidae</taxon>
        <taxon>Diploscapter</taxon>
    </lineage>
</organism>
<gene>
    <name evidence="2" type="ORF">WR25_13371</name>
</gene>
<evidence type="ECO:0000256" key="1">
    <source>
        <dbReference type="SAM" id="SignalP"/>
    </source>
</evidence>
<accession>A0A2A2J2C3</accession>
<protein>
    <submittedName>
        <fullName evidence="2">Uncharacterized protein</fullName>
    </submittedName>
</protein>
<reference evidence="2 3" key="1">
    <citation type="journal article" date="2017" name="Curr. Biol.">
        <title>Genome architecture and evolution of a unichromosomal asexual nematode.</title>
        <authorList>
            <person name="Fradin H."/>
            <person name="Zegar C."/>
            <person name="Gutwein M."/>
            <person name="Lucas J."/>
            <person name="Kovtun M."/>
            <person name="Corcoran D."/>
            <person name="Baugh L.R."/>
            <person name="Kiontke K."/>
            <person name="Gunsalus K."/>
            <person name="Fitch D.H."/>
            <person name="Piano F."/>
        </authorList>
    </citation>
    <scope>NUCLEOTIDE SEQUENCE [LARGE SCALE GENOMIC DNA]</scope>
    <source>
        <strain evidence="2">PF1309</strain>
    </source>
</reference>
<dbReference type="EMBL" id="LIAE01010741">
    <property type="protein sequence ID" value="PAV55916.1"/>
    <property type="molecule type" value="Genomic_DNA"/>
</dbReference>
<evidence type="ECO:0000313" key="2">
    <source>
        <dbReference type="EMBL" id="PAV55916.1"/>
    </source>
</evidence>
<comment type="caution">
    <text evidence="2">The sequence shown here is derived from an EMBL/GenBank/DDBJ whole genome shotgun (WGS) entry which is preliminary data.</text>
</comment>
<name>A0A2A2J2C3_9BILA</name>
<feature type="chain" id="PRO_5012652118" evidence="1">
    <location>
        <begin position="40"/>
        <end position="82"/>
    </location>
</feature>
<dbReference type="Proteomes" id="UP000218231">
    <property type="component" value="Unassembled WGS sequence"/>
</dbReference>
<sequence>MTPRPRHVQSARSCSFPPVLGLLLVALSLLPSLFIVALADPSNLSVTWDGDTSSAAPLKDGDEIPVLHTAFVQTGEELHYFR</sequence>
<dbReference type="AlphaFoldDB" id="A0A2A2J2C3"/>
<dbReference type="OrthoDB" id="5832882at2759"/>
<feature type="signal peptide" evidence="1">
    <location>
        <begin position="1"/>
        <end position="39"/>
    </location>
</feature>
<keyword evidence="1" id="KW-0732">Signal</keyword>
<keyword evidence="3" id="KW-1185">Reference proteome</keyword>
<proteinExistence type="predicted"/>